<accession>A0A090LIK7</accession>
<proteinExistence type="predicted"/>
<evidence type="ECO:0000313" key="4">
    <source>
        <dbReference type="WBParaSite" id="SRAE_2000422500.1"/>
    </source>
</evidence>
<dbReference type="WBParaSite" id="SRAE_2000422500.1">
    <property type="protein sequence ID" value="SRAE_2000422500.1"/>
    <property type="gene ID" value="WBGene00264454"/>
</dbReference>
<sequence length="241" mass="27450">MSLKRKAPEIEIEEEDECDGGLSGGDNNLSSDNEVMDDNYDSDIEDVNVNDEEFAEIGSDELEGLSSEDEGVVKKKKKSIVNDDESEDSAQYDDDESEEDTSSDEEGVVPNANMKKEKLKVVHFDSVKTIKKREKAARRLTNRQLVEKKKEKMAHLKMGMVKPDYAKDRTKEKGLAKIASFGVATLFNQVLEYKKRVREDETVKKEVKIMDIDKKYKAQLDSLPRTANRFTIKNNTKKEEV</sequence>
<gene>
    <name evidence="2 4 5" type="ORF">SRAE_2000422500</name>
</gene>
<feature type="compositionally biased region" description="Acidic residues" evidence="1">
    <location>
        <begin position="10"/>
        <end position="19"/>
    </location>
</feature>
<feature type="region of interest" description="Disordered" evidence="1">
    <location>
        <begin position="1"/>
        <end position="115"/>
    </location>
</feature>
<dbReference type="Proteomes" id="UP000035682">
    <property type="component" value="Unplaced"/>
</dbReference>
<name>A0A090LIK7_STRRB</name>
<dbReference type="EMBL" id="LN609529">
    <property type="protein sequence ID" value="CEF69577.1"/>
    <property type="molecule type" value="Genomic_DNA"/>
</dbReference>
<evidence type="ECO:0000313" key="2">
    <source>
        <dbReference type="EMBL" id="CEF69577.1"/>
    </source>
</evidence>
<dbReference type="RefSeq" id="XP_024508777.1">
    <property type="nucleotide sequence ID" value="XM_024643069.1"/>
</dbReference>
<dbReference type="WormBase" id="SRAE_2000422500">
    <property type="protein sequence ID" value="SRP11898"/>
    <property type="gene ID" value="WBGene00264454"/>
</dbReference>
<reference evidence="4" key="2">
    <citation type="submission" date="2020-12" db="UniProtKB">
        <authorList>
            <consortium name="WormBaseParasite"/>
        </authorList>
    </citation>
    <scope>IDENTIFICATION</scope>
</reference>
<dbReference type="GeneID" id="36381947"/>
<dbReference type="OrthoDB" id="20949at2759"/>
<dbReference type="CTD" id="36381947"/>
<feature type="compositionally biased region" description="Acidic residues" evidence="1">
    <location>
        <begin position="34"/>
        <end position="70"/>
    </location>
</feature>
<feature type="region of interest" description="Disordered" evidence="1">
    <location>
        <begin position="133"/>
        <end position="153"/>
    </location>
</feature>
<evidence type="ECO:0000313" key="5">
    <source>
        <dbReference type="WormBase" id="SRAE_2000422500"/>
    </source>
</evidence>
<dbReference type="STRING" id="34506.A0A090LIK7"/>
<feature type="compositionally biased region" description="Acidic residues" evidence="1">
    <location>
        <begin position="82"/>
        <end position="107"/>
    </location>
</feature>
<keyword evidence="3" id="KW-1185">Reference proteome</keyword>
<evidence type="ECO:0000313" key="3">
    <source>
        <dbReference type="Proteomes" id="UP000035682"/>
    </source>
</evidence>
<dbReference type="eggNOG" id="KOG2974">
    <property type="taxonomic scope" value="Eukaryota"/>
</dbReference>
<protein>
    <submittedName>
        <fullName evidence="4">RRP15-like protein</fullName>
    </submittedName>
</protein>
<reference evidence="2 3" key="1">
    <citation type="submission" date="2014-09" db="EMBL/GenBank/DDBJ databases">
        <authorList>
            <person name="Martin A.A."/>
        </authorList>
    </citation>
    <scope>NUCLEOTIDE SEQUENCE</scope>
    <source>
        <strain evidence="3">ED321</strain>
        <strain evidence="2">ED321 Heterogonic</strain>
    </source>
</reference>
<organism evidence="2">
    <name type="scientific">Strongyloides ratti</name>
    <name type="common">Parasitic roundworm</name>
    <dbReference type="NCBI Taxonomy" id="34506"/>
    <lineage>
        <taxon>Eukaryota</taxon>
        <taxon>Metazoa</taxon>
        <taxon>Ecdysozoa</taxon>
        <taxon>Nematoda</taxon>
        <taxon>Chromadorea</taxon>
        <taxon>Rhabditida</taxon>
        <taxon>Tylenchina</taxon>
        <taxon>Panagrolaimomorpha</taxon>
        <taxon>Strongyloidoidea</taxon>
        <taxon>Strongyloididae</taxon>
        <taxon>Strongyloides</taxon>
    </lineage>
</organism>
<dbReference type="AlphaFoldDB" id="A0A090LIK7"/>
<evidence type="ECO:0000256" key="1">
    <source>
        <dbReference type="SAM" id="MobiDB-lite"/>
    </source>
</evidence>